<dbReference type="InterPro" id="IPR014262">
    <property type="entry name" value="HAF_rpt"/>
</dbReference>
<feature type="chain" id="PRO_5038829053" evidence="1">
    <location>
        <begin position="22"/>
        <end position="355"/>
    </location>
</feature>
<protein>
    <submittedName>
        <fullName evidence="2">Probable extracellular repeat, HAF family</fullName>
    </submittedName>
</protein>
<feature type="signal peptide" evidence="1">
    <location>
        <begin position="1"/>
        <end position="21"/>
    </location>
</feature>
<dbReference type="EMBL" id="LT594324">
    <property type="protein sequence ID" value="SBT47396.1"/>
    <property type="molecule type" value="Genomic_DNA"/>
</dbReference>
<dbReference type="PATRIC" id="fig|299146.4.peg.2997"/>
<keyword evidence="3" id="KW-1185">Reference proteome</keyword>
<gene>
    <name evidence="2" type="ORF">GA0070621_2888</name>
</gene>
<dbReference type="AlphaFoldDB" id="A0A1A8ZU10"/>
<organism evidence="2 3">
    <name type="scientific">Micromonospora narathiwatensis</name>
    <dbReference type="NCBI Taxonomy" id="299146"/>
    <lineage>
        <taxon>Bacteria</taxon>
        <taxon>Bacillati</taxon>
        <taxon>Actinomycetota</taxon>
        <taxon>Actinomycetes</taxon>
        <taxon>Micromonosporales</taxon>
        <taxon>Micromonosporaceae</taxon>
        <taxon>Micromonospora</taxon>
    </lineage>
</organism>
<dbReference type="NCBIfam" id="TIGR02913">
    <property type="entry name" value="HAF_rpt"/>
    <property type="match status" value="4"/>
</dbReference>
<proteinExistence type="predicted"/>
<sequence length="355" mass="37002">MRRRITSYAAVLTLTAALALAATPAAATIARPDVAQAPTVAAAAEAALMSEASAINNPGEIVGWSSTSAGTRHAVRWTPRPGGGGYDPAQDLGTLGGLYSWATAINDLGEIVGVSQDAGGARRAFLWTSTAGMTALGSVSGSTWCEANDINDRSQVVGYCTVGVGSLSTNRPVLWSNGQVRDLDASRGGSGIAMGINDRGDVYGSVREQGLALWSGTTRTILAGTNTTSYGDVNDRREVVGNWSNFSDHARLFTPTAEGGGYEETDLGAFAGDVSVAYDINERGDVVGFSYTADATRGFLWDRGTMTEIGTLGGPNSPAYGINDRSEVVGQSHLATLELHAYYWDRGTITDLGTL</sequence>
<evidence type="ECO:0000313" key="3">
    <source>
        <dbReference type="Proteomes" id="UP000198765"/>
    </source>
</evidence>
<name>A0A1A8ZU10_9ACTN</name>
<dbReference type="Proteomes" id="UP000198765">
    <property type="component" value="Chromosome I"/>
</dbReference>
<evidence type="ECO:0000256" key="1">
    <source>
        <dbReference type="SAM" id="SignalP"/>
    </source>
</evidence>
<keyword evidence="1" id="KW-0732">Signal</keyword>
<reference evidence="2 3" key="1">
    <citation type="submission" date="2016-06" db="EMBL/GenBank/DDBJ databases">
        <authorList>
            <person name="Kjaerup R.B."/>
            <person name="Dalgaard T.S."/>
            <person name="Juul-Madsen H.R."/>
        </authorList>
    </citation>
    <scope>NUCLEOTIDE SEQUENCE [LARGE SCALE GENOMIC DNA]</scope>
    <source>
        <strain evidence="2 3">DSM 45248</strain>
    </source>
</reference>
<evidence type="ECO:0000313" key="2">
    <source>
        <dbReference type="EMBL" id="SBT47396.1"/>
    </source>
</evidence>
<accession>A0A1A8ZU10</accession>